<gene>
    <name evidence="3" type="ORF">CDL10_01735</name>
</gene>
<evidence type="ECO:0000313" key="3">
    <source>
        <dbReference type="EMBL" id="PJR03366.1"/>
    </source>
</evidence>
<dbReference type="OrthoDB" id="608579at2"/>
<dbReference type="Gene3D" id="2.60.40.10">
    <property type="entry name" value="Immunoglobulins"/>
    <property type="match status" value="3"/>
</dbReference>
<dbReference type="Pfam" id="PF07675">
    <property type="entry name" value="Cleaved_Adhesin"/>
    <property type="match status" value="1"/>
</dbReference>
<name>A0A2M9R3B6_9FLAO</name>
<protein>
    <recommendedName>
        <fullName evidence="2">Fibronectin type-III domain-containing protein</fullName>
    </recommendedName>
</protein>
<dbReference type="InterPro" id="IPR045474">
    <property type="entry name" value="GEVED"/>
</dbReference>
<dbReference type="SMART" id="SM00060">
    <property type="entry name" value="FN3"/>
    <property type="match status" value="4"/>
</dbReference>
<evidence type="ECO:0000259" key="2">
    <source>
        <dbReference type="PROSITE" id="PS50853"/>
    </source>
</evidence>
<dbReference type="InterPro" id="IPR050991">
    <property type="entry name" value="ECM_Regulatory_Proteins"/>
</dbReference>
<dbReference type="SUPFAM" id="SSF49265">
    <property type="entry name" value="Fibronectin type III"/>
    <property type="match status" value="2"/>
</dbReference>
<proteinExistence type="predicted"/>
<dbReference type="PROSITE" id="PS50853">
    <property type="entry name" value="FN3"/>
    <property type="match status" value="3"/>
</dbReference>
<sequence>MYKTTNYRERDFLSNKLKSIAMLLMLFVGFGSYAQYCEVSATYSSDHLSSISTTNALQNVTYSVTSHPEGSYDDETDQVIMQAQGLSFDISTTYVGGANGVNIWIDFDGNEEFDDEEKVFSLANNDATKTGTITIPSVVAIGEYRMRVRGQYGSSADPDPCGNISWGTTVDFTLNVTEAPDCMPPTALTSVEVTADTIEIEWTAADGQDLWHILVLPAGTDAPDEATTGYENVNENPYTIETLESSTEYDIYVRADCGDGDGLSLWAGPITATTTQIPAELPFEEDFEGNIEWTFSNGSQVNQWIVGDATGNDGNSLYISNDEGDTNAYTNTSSTVVHAYRDIQIPADSESILLSFDWKAQAESCCDYIRVWVVPTDYIPVPGTQITTGNSSGVQFGENYNQQTDWTSQFFEIPSTDYAGQIVRLVFEWRNDGSVGTQPPGAIDNVEVSEITCPTPTDLGVDGITLESADLSWVSDGDLFDIEWGEAGFEQGEADANLEEGIESNTYTLEGLEEETSYEFYVRRDCGTDGVSAWAGPFYFFTGYCEVSSTNTGDVISSFSTSGAILNIDNETGSTISPGGYGDFTSMVVAHFETGEIEFTISNSAGMGVNIWVDWDNNLIFDESEKVFASGATGNGFSGTFTVPAGTPLGDYQMRVRAQWNNSNPEPCGTISWGEVEDYTLTVIEVPDCMPPSGLNIVQITDSTVEIGWTAPDSQDTWHVLVLPVGSDAPDEATTGYEEVNENPYTVEGLDPTTEYVFYVRADCGADDGLSLWTGISFTTGCTTFNIPFWEGFNSDSTTEQCWTVLDENGDGDEWDMNYTSNPYEGNQVASLNTDFNNGNNDDWLITPHVDLTNDLGAALLKFHYRVQSSSEPNDFRVMLSTTGMNPDDFTLELMPLTVASNTTYEEKIIHLLDEDGNPIQGEVYIAFHVPSGGLDGWRLYVDNVFIQPYNVDCPDPTDIEIDVTCDSPPTANVTWTAGGSGISWEYAVTLDGEPEPTEGTIVEDNFVQIPDLEPNEDYIFWIKTNCGEDGETIWISTPFSSNASPVSQAQPFCAEEGGGILFENVSGVGNLYGSLSCLGSTPNPVWYYLQIDQSGDLDFEIIQNTAFDAEGNPTGTGLDVDYIAWGPFDSMQDACMQIDLDNPTLYEVDCSYSAAPVENFSITGAQEGQIYVLLITNFNGSPGYIKLHQTNIEDEEAGNTDCSFLCEVDLGEDIIVCAGTEVILEGEVASAGTSTDVTETRWYHNDELIDPDSYSEDGLSITVTQSGTYRLEVEKEMCTEEVVFDEIDVMFIASYGEQIPETIELCDELNDGVEVFDLGAYKDELNLGDYDIELYASMDDLNSGTNPLPDLYESGNATIYAKISSTILSSCSSVQEIELILVPLETPVVEFSYDDILCYDNLDFALPYYADGFTFGGTFSSSAGLFIDSETGEVDVESSIPGTYEVLYDYKVAPGNCGEDDSYTTTVTISEPILFEMVSYCNGGETIIDATNLRVSIPLESYELIWIGAEKVSENTAVVRNTGTVTLRVEDEFGCWKEFYIEIDNTSCLIAKGISPNGDGLNDRFDLSSYWVLDLKIYNRDGREVYSHGMGYTDEWEGQSNSGNSLPDGTYYYRIVTNVEEFTGWVQLVRETK</sequence>
<dbReference type="CDD" id="cd00063">
    <property type="entry name" value="FN3"/>
    <property type="match status" value="3"/>
</dbReference>
<dbReference type="PANTHER" id="PTHR46708:SF11">
    <property type="entry name" value="RECEPTOR-TYPE TYROSINE-PROTEIN PHOSPHATASE ETA-LIKE"/>
    <property type="match status" value="1"/>
</dbReference>
<accession>A0A2M9R3B6</accession>
<comment type="caution">
    <text evidence="3">The sequence shown here is derived from an EMBL/GenBank/DDBJ whole genome shotgun (WGS) entry which is preliminary data.</text>
</comment>
<feature type="domain" description="Fibronectin type-III" evidence="2">
    <location>
        <begin position="184"/>
        <end position="277"/>
    </location>
</feature>
<dbReference type="Proteomes" id="UP000231960">
    <property type="component" value="Unassembled WGS sequence"/>
</dbReference>
<keyword evidence="4" id="KW-1185">Reference proteome</keyword>
<dbReference type="InterPro" id="IPR003961">
    <property type="entry name" value="FN3_dom"/>
</dbReference>
<dbReference type="NCBIfam" id="NF038128">
    <property type="entry name" value="choice_anch_J"/>
    <property type="match status" value="1"/>
</dbReference>
<dbReference type="PANTHER" id="PTHR46708">
    <property type="entry name" value="TENASCIN"/>
    <property type="match status" value="1"/>
</dbReference>
<evidence type="ECO:0000256" key="1">
    <source>
        <dbReference type="ARBA" id="ARBA00022737"/>
    </source>
</evidence>
<dbReference type="Pfam" id="PF20009">
    <property type="entry name" value="GEVED"/>
    <property type="match status" value="2"/>
</dbReference>
<dbReference type="InterPro" id="IPR011628">
    <property type="entry name" value="Cleaved_adhesin"/>
</dbReference>
<feature type="domain" description="Fibronectin type-III" evidence="2">
    <location>
        <begin position="691"/>
        <end position="786"/>
    </location>
</feature>
<organism evidence="3 4">
    <name type="scientific">Avrilella dinanensis</name>
    <dbReference type="NCBI Taxonomy" id="2008672"/>
    <lineage>
        <taxon>Bacteria</taxon>
        <taxon>Pseudomonadati</taxon>
        <taxon>Bacteroidota</taxon>
        <taxon>Flavobacteriia</taxon>
        <taxon>Flavobacteriales</taxon>
        <taxon>Flavobacteriaceae</taxon>
        <taxon>Avrilella</taxon>
    </lineage>
</organism>
<dbReference type="InterPro" id="IPR036116">
    <property type="entry name" value="FN3_sf"/>
</dbReference>
<dbReference type="Pfam" id="PF00041">
    <property type="entry name" value="fn3"/>
    <property type="match status" value="2"/>
</dbReference>
<dbReference type="EMBL" id="NIPO01000001">
    <property type="protein sequence ID" value="PJR03366.1"/>
    <property type="molecule type" value="Genomic_DNA"/>
</dbReference>
<dbReference type="RefSeq" id="WP_100676934.1">
    <property type="nucleotide sequence ID" value="NZ_NIPO01000001.1"/>
</dbReference>
<dbReference type="Pfam" id="PF13585">
    <property type="entry name" value="CHU_C"/>
    <property type="match status" value="1"/>
</dbReference>
<evidence type="ECO:0000313" key="4">
    <source>
        <dbReference type="Proteomes" id="UP000231960"/>
    </source>
</evidence>
<keyword evidence="1" id="KW-0677">Repeat</keyword>
<dbReference type="Gene3D" id="2.60.120.200">
    <property type="match status" value="1"/>
</dbReference>
<feature type="domain" description="Fibronectin type-III" evidence="2">
    <location>
        <begin position="455"/>
        <end position="545"/>
    </location>
</feature>
<reference evidence="3 4" key="1">
    <citation type="submission" date="2017-06" db="EMBL/GenBank/DDBJ databases">
        <title>Description of Avrilella dinanensis gen. nov. sp. nov.</title>
        <authorList>
            <person name="Leyer C."/>
            <person name="Sassi M."/>
            <person name="Minet J."/>
            <person name="Kayal S."/>
            <person name="Cattoir V."/>
        </authorList>
    </citation>
    <scope>NUCLEOTIDE SEQUENCE [LARGE SCALE GENOMIC DNA]</scope>
    <source>
        <strain evidence="3 4">UR159</strain>
    </source>
</reference>
<dbReference type="InterPro" id="IPR013783">
    <property type="entry name" value="Ig-like_fold"/>
</dbReference>